<protein>
    <recommendedName>
        <fullName evidence="3">Tetratricopeptide repeat protein</fullName>
    </recommendedName>
</protein>
<dbReference type="EMBL" id="JYFN01000038">
    <property type="protein sequence ID" value="KJE21393.1"/>
    <property type="molecule type" value="Genomic_DNA"/>
</dbReference>
<dbReference type="Proteomes" id="UP000032545">
    <property type="component" value="Unassembled WGS sequence"/>
</dbReference>
<dbReference type="Gene3D" id="1.25.40.10">
    <property type="entry name" value="Tetratricopeptide repeat domain"/>
    <property type="match status" value="1"/>
</dbReference>
<dbReference type="SUPFAM" id="SSF48452">
    <property type="entry name" value="TPR-like"/>
    <property type="match status" value="1"/>
</dbReference>
<dbReference type="InterPro" id="IPR011990">
    <property type="entry name" value="TPR-like_helical_dom_sf"/>
</dbReference>
<keyword evidence="2" id="KW-1185">Reference proteome</keyword>
<gene>
    <name evidence="1" type="ORF">FF36_04324</name>
</gene>
<evidence type="ECO:0000313" key="1">
    <source>
        <dbReference type="EMBL" id="KJE21393.1"/>
    </source>
</evidence>
<dbReference type="AlphaFoldDB" id="A0A0D8BAV2"/>
<name>A0A0D8BAV2_9ACTN</name>
<proteinExistence type="predicted"/>
<sequence>MTDRDTATDTAVTDSAVTDAAVTDAAVTDAAVTDTAACCARPQPVGVFPLPAGFLLVPGGDDTAELRRTLAAGRHPDTWPARLLALELAYRGDIVGAAAQLDGDDPIDRYNRFVLRPGGPPVEDPARLRQALGAELGILVDVVRFALGDLAEPPPLAGETGEIAALVHSAHAAHAMAAGRTGEAAGALGRAVAAAWEASPGLAAQLLSTAADLRRSVEGPTDDVLADLTAALAALDATELVIARAELRLALGAAHQERARDDAAALRTAVEHYLAALRLISVDSAPELFAAVQVNLATAYLAMPMSQASDQLRIGVAIQGLRTALAVYTPETHPEQWASTQLNLANALVYAPSAHQKDNLIEAAARYQQVIVARDRDTDPLGHARALANQGNALAHLGAYDQATAVLHEARTIFEESGADDAALTVRGVLDEIARRRGAPGPA</sequence>
<accession>A0A0D8BAV2</accession>
<organism evidence="1 2">
    <name type="scientific">Frankia torreyi</name>
    <dbReference type="NCBI Taxonomy" id="1856"/>
    <lineage>
        <taxon>Bacteria</taxon>
        <taxon>Bacillati</taxon>
        <taxon>Actinomycetota</taxon>
        <taxon>Actinomycetes</taxon>
        <taxon>Frankiales</taxon>
        <taxon>Frankiaceae</taxon>
        <taxon>Frankia</taxon>
    </lineage>
</organism>
<dbReference type="PATRIC" id="fig|1502723.3.peg.4047"/>
<reference evidence="2" key="1">
    <citation type="submission" date="2015-02" db="EMBL/GenBank/DDBJ databases">
        <title>Draft Genome of Frankia sp. CpI1-S.</title>
        <authorList>
            <person name="Oshone R.T."/>
            <person name="Ngom M."/>
            <person name="Ghodhbane-Gtari F."/>
            <person name="Gtari M."/>
            <person name="Morris K."/>
            <person name="Thomas K."/>
            <person name="Sen A."/>
            <person name="Tisa L.S."/>
        </authorList>
    </citation>
    <scope>NUCLEOTIDE SEQUENCE [LARGE SCALE GENOMIC DNA]</scope>
    <source>
        <strain evidence="2">CpI1-S</strain>
    </source>
</reference>
<evidence type="ECO:0008006" key="3">
    <source>
        <dbReference type="Google" id="ProtNLM"/>
    </source>
</evidence>
<reference evidence="1 2" key="2">
    <citation type="journal article" date="2016" name="Genome Announc.">
        <title>Permanent Draft Genome Sequences for Two Variants of Frankia sp. Strain CpI1, the First Frankia Strain Isolated from Root Nodules of Comptonia peregrina.</title>
        <authorList>
            <person name="Oshone R."/>
            <person name="Hurst S.G.IV."/>
            <person name="Abebe-Akele F."/>
            <person name="Simpson S."/>
            <person name="Morris K."/>
            <person name="Thomas W.K."/>
            <person name="Tisa L.S."/>
        </authorList>
    </citation>
    <scope>NUCLEOTIDE SEQUENCE [LARGE SCALE GENOMIC DNA]</scope>
    <source>
        <strain evidence="2">CpI1-S</strain>
    </source>
</reference>
<evidence type="ECO:0000313" key="2">
    <source>
        <dbReference type="Proteomes" id="UP000032545"/>
    </source>
</evidence>
<comment type="caution">
    <text evidence="1">The sequence shown here is derived from an EMBL/GenBank/DDBJ whole genome shotgun (WGS) entry which is preliminary data.</text>
</comment>
<dbReference type="RefSeq" id="WP_236705702.1">
    <property type="nucleotide sequence ID" value="NZ_JYFN01000038.1"/>
</dbReference>